<proteinExistence type="predicted"/>
<evidence type="ECO:0000256" key="2">
    <source>
        <dbReference type="ARBA" id="ARBA00022963"/>
    </source>
</evidence>
<dbReference type="Proteomes" id="UP001180737">
    <property type="component" value="Unassembled WGS sequence"/>
</dbReference>
<evidence type="ECO:0000313" key="6">
    <source>
        <dbReference type="Proteomes" id="UP001180737"/>
    </source>
</evidence>
<keyword evidence="3" id="KW-0443">Lipid metabolism</keyword>
<dbReference type="EMBL" id="JAVRFJ010000001">
    <property type="protein sequence ID" value="MDT0566312.1"/>
    <property type="molecule type" value="Genomic_DNA"/>
</dbReference>
<protein>
    <submittedName>
        <fullName evidence="5">Dienelactone hydrolase family protein</fullName>
    </submittedName>
</protein>
<dbReference type="Pfam" id="PF03403">
    <property type="entry name" value="PAF-AH_p_II"/>
    <property type="match status" value="1"/>
</dbReference>
<dbReference type="PANTHER" id="PTHR10272">
    <property type="entry name" value="PLATELET-ACTIVATING FACTOR ACETYLHYDROLASE"/>
    <property type="match status" value="1"/>
</dbReference>
<organism evidence="5 6">
    <name type="scientific">Streptomyces gottesmaniae</name>
    <dbReference type="NCBI Taxonomy" id="3075518"/>
    <lineage>
        <taxon>Bacteria</taxon>
        <taxon>Bacillati</taxon>
        <taxon>Actinomycetota</taxon>
        <taxon>Actinomycetes</taxon>
        <taxon>Kitasatosporales</taxon>
        <taxon>Streptomycetaceae</taxon>
        <taxon>Streptomyces</taxon>
    </lineage>
</organism>
<keyword evidence="6" id="KW-1185">Reference proteome</keyword>
<accession>A0ABU2YSX0</accession>
<feature type="transmembrane region" description="Helical" evidence="4">
    <location>
        <begin position="50"/>
        <end position="68"/>
    </location>
</feature>
<name>A0ABU2YSX0_9ACTN</name>
<keyword evidence="4" id="KW-0812">Transmembrane</keyword>
<dbReference type="RefSeq" id="WP_033527623.1">
    <property type="nucleotide sequence ID" value="NZ_JAVRFJ010000001.1"/>
</dbReference>
<keyword evidence="4" id="KW-1133">Transmembrane helix</keyword>
<evidence type="ECO:0000313" key="5">
    <source>
        <dbReference type="EMBL" id="MDT0566312.1"/>
    </source>
</evidence>
<dbReference type="SUPFAM" id="SSF53474">
    <property type="entry name" value="alpha/beta-Hydrolases"/>
    <property type="match status" value="1"/>
</dbReference>
<evidence type="ECO:0000256" key="3">
    <source>
        <dbReference type="ARBA" id="ARBA00023098"/>
    </source>
</evidence>
<sequence>MRRCVARAEDGRVNEIITGLRMSPLETLALLGAVALVVVRWLPPAARPRVTITAGSVCVLSAIVLGVAGIRWQILPVLAGAAFPLAFAVVPLLRRRTGRPTRRARWWLALPGSVACIGLIASGPVAAWAFPVPVFPEPSGHFAVGTRVMQWTDPHRPETATADPHDRRTVVVQLWYPAQRSPAGAQRAQYLGRTEHEARTVSDALARYSGLPGFLLDGVAHAHTHAVFDAPVADRGGRFPVVLFSPGLGGVRTQNTAWAEELAGHGYVVAALDHPYDSAAVVLADGRTINTKIASTGDDDEDDRRAVETTRVRAADLSFVLSQLGRLDRGEIPGPPTGRLDTGRVAVTGHSLGGGAALQAARQDPRFDAVINLDGYPRDPDLRLFRQPALALTQAISPETDARYLPRLTKVLKLSTATSYRLTIPGAAHLTFMDGPLYLPPVPSLVGSLGRTESVRIVAAATLAFLDTTLRHKPGDLAGVLSAYGDLSVYRPGTSR</sequence>
<reference evidence="5" key="1">
    <citation type="submission" date="2024-05" db="EMBL/GenBank/DDBJ databases">
        <title>30 novel species of actinomycetes from the DSMZ collection.</title>
        <authorList>
            <person name="Nouioui I."/>
        </authorList>
    </citation>
    <scope>NUCLEOTIDE SEQUENCE</scope>
    <source>
        <strain evidence="5">DSM 3412</strain>
    </source>
</reference>
<feature type="transmembrane region" description="Helical" evidence="4">
    <location>
        <begin position="74"/>
        <end position="94"/>
    </location>
</feature>
<evidence type="ECO:0000256" key="1">
    <source>
        <dbReference type="ARBA" id="ARBA00022801"/>
    </source>
</evidence>
<dbReference type="PANTHER" id="PTHR10272:SF0">
    <property type="entry name" value="PLATELET-ACTIVATING FACTOR ACETYLHYDROLASE"/>
    <property type="match status" value="1"/>
</dbReference>
<keyword evidence="4" id="KW-0472">Membrane</keyword>
<feature type="transmembrane region" description="Helical" evidence="4">
    <location>
        <begin position="106"/>
        <end position="130"/>
    </location>
</feature>
<dbReference type="GO" id="GO:0016787">
    <property type="term" value="F:hydrolase activity"/>
    <property type="evidence" value="ECO:0007669"/>
    <property type="project" value="UniProtKB-KW"/>
</dbReference>
<keyword evidence="2" id="KW-0442">Lipid degradation</keyword>
<dbReference type="InterPro" id="IPR029058">
    <property type="entry name" value="AB_hydrolase_fold"/>
</dbReference>
<keyword evidence="1 5" id="KW-0378">Hydrolase</keyword>
<gene>
    <name evidence="5" type="ORF">RM704_02280</name>
</gene>
<evidence type="ECO:0000256" key="4">
    <source>
        <dbReference type="SAM" id="Phobius"/>
    </source>
</evidence>
<comment type="caution">
    <text evidence="5">The sequence shown here is derived from an EMBL/GenBank/DDBJ whole genome shotgun (WGS) entry which is preliminary data.</text>
</comment>
<dbReference type="Gene3D" id="3.40.50.1820">
    <property type="entry name" value="alpha/beta hydrolase"/>
    <property type="match status" value="1"/>
</dbReference>